<dbReference type="RefSeq" id="WP_194372225.1">
    <property type="nucleotide sequence ID" value="NZ_CP063767.1"/>
</dbReference>
<proteinExistence type="predicted"/>
<keyword evidence="1" id="KW-1133">Transmembrane helix</keyword>
<dbReference type="Proteomes" id="UP000593735">
    <property type="component" value="Chromosome"/>
</dbReference>
<protein>
    <submittedName>
        <fullName evidence="2">Uncharacterized protein</fullName>
    </submittedName>
</protein>
<feature type="transmembrane region" description="Helical" evidence="1">
    <location>
        <begin position="106"/>
        <end position="127"/>
    </location>
</feature>
<evidence type="ECO:0000313" key="3">
    <source>
        <dbReference type="Proteomes" id="UP000593735"/>
    </source>
</evidence>
<sequence>MLAQAYARVSRLAYYAAKALAGFVAGALAIVLPLILNLVVCACFAPAAPVWVSDLLYVGVDGAAPLSSLFYNNPLAFCLVWALVAGVVAGLWATAVGALSMVVRNFLETFVVSYLLLHVLAFVGSQVQMLPLVQSQWELAHSALPTFDVFSVVGVRSALDAGPALIIVVASLLLFSLTVPSLLLRRDVL</sequence>
<dbReference type="KEGG" id="tio:INP52_02795"/>
<accession>A0A7S7M9C7</accession>
<name>A0A7S7M9C7_9ACTN</name>
<feature type="transmembrane region" description="Helical" evidence="1">
    <location>
        <begin position="20"/>
        <end position="47"/>
    </location>
</feature>
<organism evidence="2 3">
    <name type="scientific">Thermophilibacter immobilis</name>
    <dbReference type="NCBI Taxonomy" id="2779519"/>
    <lineage>
        <taxon>Bacteria</taxon>
        <taxon>Bacillati</taxon>
        <taxon>Actinomycetota</taxon>
        <taxon>Coriobacteriia</taxon>
        <taxon>Coriobacteriales</taxon>
        <taxon>Atopobiaceae</taxon>
        <taxon>Thermophilibacter</taxon>
    </lineage>
</organism>
<dbReference type="EMBL" id="CP063767">
    <property type="protein sequence ID" value="QOY61146.1"/>
    <property type="molecule type" value="Genomic_DNA"/>
</dbReference>
<dbReference type="AlphaFoldDB" id="A0A7S7M9C7"/>
<reference evidence="2 3" key="1">
    <citation type="submission" date="2020-10" db="EMBL/GenBank/DDBJ databases">
        <title>Olsenella immobilis sp.nov., isolated from the mud in a fermentation cellar used for the production of Chinese strong-flavoured liquor.</title>
        <authorList>
            <person name="Lu L."/>
        </authorList>
    </citation>
    <scope>NUCLEOTIDE SEQUENCE [LARGE SCALE GENOMIC DNA]</scope>
    <source>
        <strain evidence="2 3">LZLJ-2</strain>
    </source>
</reference>
<evidence type="ECO:0000313" key="2">
    <source>
        <dbReference type="EMBL" id="QOY61146.1"/>
    </source>
</evidence>
<keyword evidence="1" id="KW-0812">Transmembrane</keyword>
<evidence type="ECO:0000256" key="1">
    <source>
        <dbReference type="SAM" id="Phobius"/>
    </source>
</evidence>
<gene>
    <name evidence="2" type="ORF">INP52_02795</name>
</gene>
<feature type="transmembrane region" description="Helical" evidence="1">
    <location>
        <begin position="74"/>
        <end position="99"/>
    </location>
</feature>
<keyword evidence="3" id="KW-1185">Reference proteome</keyword>
<feature type="transmembrane region" description="Helical" evidence="1">
    <location>
        <begin position="164"/>
        <end position="184"/>
    </location>
</feature>
<keyword evidence="1" id="KW-0472">Membrane</keyword>